<name>A0ABS8VF70_DATST</name>
<sequence>PKGVDEEDIGQDIEETFFKESLEVVLLYNDGKASEGLEIACHVVTGLRSYSYQLKKLLLDPKNHQTLSSQQLIIETPELELKPLPAHL</sequence>
<evidence type="ECO:0000313" key="2">
    <source>
        <dbReference type="Proteomes" id="UP000823775"/>
    </source>
</evidence>
<dbReference type="Proteomes" id="UP000823775">
    <property type="component" value="Unassembled WGS sequence"/>
</dbReference>
<comment type="caution">
    <text evidence="1">The sequence shown here is derived from an EMBL/GenBank/DDBJ whole genome shotgun (WGS) entry which is preliminary data.</text>
</comment>
<protein>
    <submittedName>
        <fullName evidence="1">Uncharacterized protein</fullName>
    </submittedName>
</protein>
<accession>A0ABS8VF70</accession>
<feature type="non-terminal residue" evidence="1">
    <location>
        <position position="88"/>
    </location>
</feature>
<evidence type="ECO:0000313" key="1">
    <source>
        <dbReference type="EMBL" id="MCD9644860.1"/>
    </source>
</evidence>
<gene>
    <name evidence="1" type="ORF">HAX54_033373</name>
</gene>
<organism evidence="1 2">
    <name type="scientific">Datura stramonium</name>
    <name type="common">Jimsonweed</name>
    <name type="synonym">Common thornapple</name>
    <dbReference type="NCBI Taxonomy" id="4076"/>
    <lineage>
        <taxon>Eukaryota</taxon>
        <taxon>Viridiplantae</taxon>
        <taxon>Streptophyta</taxon>
        <taxon>Embryophyta</taxon>
        <taxon>Tracheophyta</taxon>
        <taxon>Spermatophyta</taxon>
        <taxon>Magnoliopsida</taxon>
        <taxon>eudicotyledons</taxon>
        <taxon>Gunneridae</taxon>
        <taxon>Pentapetalae</taxon>
        <taxon>asterids</taxon>
        <taxon>lamiids</taxon>
        <taxon>Solanales</taxon>
        <taxon>Solanaceae</taxon>
        <taxon>Solanoideae</taxon>
        <taxon>Datureae</taxon>
        <taxon>Datura</taxon>
    </lineage>
</organism>
<proteinExistence type="predicted"/>
<reference evidence="1 2" key="1">
    <citation type="journal article" date="2021" name="BMC Genomics">
        <title>Datura genome reveals duplications of psychoactive alkaloid biosynthetic genes and high mutation rate following tissue culture.</title>
        <authorList>
            <person name="Rajewski A."/>
            <person name="Carter-House D."/>
            <person name="Stajich J."/>
            <person name="Litt A."/>
        </authorList>
    </citation>
    <scope>NUCLEOTIDE SEQUENCE [LARGE SCALE GENOMIC DNA]</scope>
    <source>
        <strain evidence="1">AR-01</strain>
    </source>
</reference>
<feature type="non-terminal residue" evidence="1">
    <location>
        <position position="1"/>
    </location>
</feature>
<dbReference type="EMBL" id="JACEIK010004266">
    <property type="protein sequence ID" value="MCD9644860.1"/>
    <property type="molecule type" value="Genomic_DNA"/>
</dbReference>
<keyword evidence="2" id="KW-1185">Reference proteome</keyword>